<reference evidence="1 2" key="1">
    <citation type="submission" date="2022-05" db="EMBL/GenBank/DDBJ databases">
        <title>Genome Sequencing of Bee-Associated Microbes.</title>
        <authorList>
            <person name="Dunlap C."/>
        </authorList>
    </citation>
    <scope>NUCLEOTIDE SEQUENCE [LARGE SCALE GENOMIC DNA]</scope>
    <source>
        <strain evidence="1 2">NRRL BD-083</strain>
    </source>
</reference>
<evidence type="ECO:0000313" key="2">
    <source>
        <dbReference type="Proteomes" id="UP001527052"/>
    </source>
</evidence>
<dbReference type="EMBL" id="JAMDLZ010000012">
    <property type="protein sequence ID" value="MCY9546761.1"/>
    <property type="molecule type" value="Genomic_DNA"/>
</dbReference>
<dbReference type="RefSeq" id="WP_268636948.1">
    <property type="nucleotide sequence ID" value="NZ_JAMDLZ010000012.1"/>
</dbReference>
<comment type="caution">
    <text evidence="1">The sequence shown here is derived from an EMBL/GenBank/DDBJ whole genome shotgun (WGS) entry which is preliminary data.</text>
</comment>
<dbReference type="Proteomes" id="UP001527052">
    <property type="component" value="Unassembled WGS sequence"/>
</dbReference>
<sequence length="94" mass="10909">MTKLRIEVVLTEADADIIEFIQSSSVPRATQFKLAMREKMQRREEEKFDTRVKRLLDEVLAQRGVSNPVINEVKPSKRLGFGGKRLYDDEGDRK</sequence>
<evidence type="ECO:0000313" key="1">
    <source>
        <dbReference type="EMBL" id="MCY9546761.1"/>
    </source>
</evidence>
<name>A0ABT4EMB1_9BACI</name>
<accession>A0ABT4EMB1</accession>
<proteinExistence type="predicted"/>
<gene>
    <name evidence="1" type="ORF">M5W82_07320</name>
</gene>
<organism evidence="1 2">
    <name type="scientific">Lysinibacillus xylanilyticus</name>
    <dbReference type="NCBI Taxonomy" id="582475"/>
    <lineage>
        <taxon>Bacteria</taxon>
        <taxon>Bacillati</taxon>
        <taxon>Bacillota</taxon>
        <taxon>Bacilli</taxon>
        <taxon>Bacillales</taxon>
        <taxon>Bacillaceae</taxon>
        <taxon>Lysinibacillus</taxon>
    </lineage>
</organism>
<keyword evidence="2" id="KW-1185">Reference proteome</keyword>
<protein>
    <submittedName>
        <fullName evidence="1">Uncharacterized protein</fullName>
    </submittedName>
</protein>